<dbReference type="Proteomes" id="UP000002892">
    <property type="component" value="Chromosome"/>
</dbReference>
<dbReference type="Gene3D" id="3.40.1440.10">
    <property type="entry name" value="GIY-YIG endonuclease"/>
    <property type="match status" value="1"/>
</dbReference>
<protein>
    <recommendedName>
        <fullName evidence="1">DUF2087 domain-containing protein</fullName>
    </recommendedName>
</protein>
<dbReference type="eggNOG" id="COG2197">
    <property type="taxonomic scope" value="Bacteria"/>
</dbReference>
<proteinExistence type="predicted"/>
<dbReference type="InterPro" id="IPR018656">
    <property type="entry name" value="DUF2087"/>
</dbReference>
<name>I4D4K7_DESAJ</name>
<accession>I4D4K7</accession>
<evidence type="ECO:0000313" key="2">
    <source>
        <dbReference type="EMBL" id="AFM40731.1"/>
    </source>
</evidence>
<reference evidence="2 3" key="1">
    <citation type="journal article" date="2012" name="J. Bacteriol.">
        <title>Complete genome sequences of Desulfosporosinus orientis DSM765T, Desulfosporosinus youngiae DSM17734T, Desulfosporosinus meridiei DSM13257T, and Desulfosporosinus acidiphilus DSM22704T.</title>
        <authorList>
            <person name="Pester M."/>
            <person name="Brambilla E."/>
            <person name="Alazard D."/>
            <person name="Rattei T."/>
            <person name="Weinmaier T."/>
            <person name="Han J."/>
            <person name="Lucas S."/>
            <person name="Lapidus A."/>
            <person name="Cheng J.F."/>
            <person name="Goodwin L."/>
            <person name="Pitluck S."/>
            <person name="Peters L."/>
            <person name="Ovchinnikova G."/>
            <person name="Teshima H."/>
            <person name="Detter J.C."/>
            <person name="Han C.S."/>
            <person name="Tapia R."/>
            <person name="Land M.L."/>
            <person name="Hauser L."/>
            <person name="Kyrpides N.C."/>
            <person name="Ivanova N.N."/>
            <person name="Pagani I."/>
            <person name="Huntmann M."/>
            <person name="Wei C.L."/>
            <person name="Davenport K.W."/>
            <person name="Daligault H."/>
            <person name="Chain P.S."/>
            <person name="Chen A."/>
            <person name="Mavromatis K."/>
            <person name="Markowitz V."/>
            <person name="Szeto E."/>
            <person name="Mikhailova N."/>
            <person name="Pati A."/>
            <person name="Wagner M."/>
            <person name="Woyke T."/>
            <person name="Ollivier B."/>
            <person name="Klenk H.P."/>
            <person name="Spring S."/>
            <person name="Loy A."/>
        </authorList>
    </citation>
    <scope>NUCLEOTIDE SEQUENCE [LARGE SCALE GENOMIC DNA]</scope>
    <source>
        <strain evidence="3">DSM 22704 / JCM 16185 / SJ4</strain>
    </source>
</reference>
<evidence type="ECO:0000313" key="3">
    <source>
        <dbReference type="Proteomes" id="UP000002892"/>
    </source>
</evidence>
<dbReference type="CDD" id="cd10451">
    <property type="entry name" value="GIY-YIG_LuxR_like"/>
    <property type="match status" value="1"/>
</dbReference>
<dbReference type="AlphaFoldDB" id="I4D4K7"/>
<dbReference type="EMBL" id="CP003639">
    <property type="protein sequence ID" value="AFM40731.1"/>
    <property type="molecule type" value="Genomic_DNA"/>
</dbReference>
<dbReference type="STRING" id="646529.Desaci_1743"/>
<dbReference type="SUPFAM" id="SSF82771">
    <property type="entry name" value="GIY-YIG endonuclease"/>
    <property type="match status" value="1"/>
</dbReference>
<dbReference type="KEGG" id="dai:Desaci_1743"/>
<evidence type="ECO:0000259" key="1">
    <source>
        <dbReference type="Pfam" id="PF09860"/>
    </source>
</evidence>
<gene>
    <name evidence="2" type="ordered locus">Desaci_1743</name>
</gene>
<dbReference type="RefSeq" id="WP_014826737.1">
    <property type="nucleotide sequence ID" value="NC_018068.1"/>
</dbReference>
<organism evidence="2 3">
    <name type="scientific">Desulfosporosinus acidiphilus (strain DSM 22704 / JCM 16185 / SJ4)</name>
    <dbReference type="NCBI Taxonomy" id="646529"/>
    <lineage>
        <taxon>Bacteria</taxon>
        <taxon>Bacillati</taxon>
        <taxon>Bacillota</taxon>
        <taxon>Clostridia</taxon>
        <taxon>Eubacteriales</taxon>
        <taxon>Desulfitobacteriaceae</taxon>
        <taxon>Desulfosporosinus</taxon>
    </lineage>
</organism>
<keyword evidence="3" id="KW-1185">Reference proteome</keyword>
<dbReference type="InterPro" id="IPR035901">
    <property type="entry name" value="GIY-YIG_endonuc_sf"/>
</dbReference>
<dbReference type="eggNOG" id="COG3860">
    <property type="taxonomic scope" value="Bacteria"/>
</dbReference>
<dbReference type="OrthoDB" id="9789954at2"/>
<dbReference type="Pfam" id="PF09860">
    <property type="entry name" value="DUF2087"/>
    <property type="match status" value="1"/>
</dbReference>
<dbReference type="HOGENOM" id="CLU_726982_0_0_9"/>
<feature type="domain" description="DUF2087" evidence="1">
    <location>
        <begin position="180"/>
        <end position="248"/>
    </location>
</feature>
<sequence>MIVSELFWNAALDDLKQGYLQEPEDYVCLLCGKKVERGIVYQEDGVFYEAARYMRLHIEQAHGSVFEYLCNLDKKITGLTDHQKTLLGYFYSRKTDPEIQKEMGIKSASTIRNHRFSLKEKERQSKVFLVMMELLKEKSQPETFLTPPKTARMVDDRYKVTQTENDKILHKLFPEGLEGHLETFSVKEKYKLIVLQQIAKRFQANNVYTEKDINQILKNVYPDFATLRRYLIEYGFLQRTPDGSRYWLNQDFDEKGDKTMDRKQELKRLYKETKTEAGVYQIRNLENQKVYIESTLNLKTINGKRFNLDTGTFPNQALQKEWKEFGEKAFAIEVLEILEIPEEGYFDVKDALKKLKEKWLNKLQPYGERGYNSHKPLARDVKL</sequence>